<feature type="region of interest" description="Disordered" evidence="1">
    <location>
        <begin position="1"/>
        <end position="27"/>
    </location>
</feature>
<feature type="compositionally biased region" description="Basic and acidic residues" evidence="1">
    <location>
        <begin position="1"/>
        <end position="12"/>
    </location>
</feature>
<dbReference type="KEGG" id="fpf:DCC35_13985"/>
<organism evidence="2 3">
    <name type="scientific">Mangrovivirga cuniculi</name>
    <dbReference type="NCBI Taxonomy" id="2715131"/>
    <lineage>
        <taxon>Bacteria</taxon>
        <taxon>Pseudomonadati</taxon>
        <taxon>Bacteroidota</taxon>
        <taxon>Cytophagia</taxon>
        <taxon>Cytophagales</taxon>
        <taxon>Mangrovivirgaceae</taxon>
        <taxon>Mangrovivirga</taxon>
    </lineage>
</organism>
<dbReference type="Proteomes" id="UP000298616">
    <property type="component" value="Chromosome"/>
</dbReference>
<dbReference type="OrthoDB" id="1496298at2"/>
<evidence type="ECO:0000256" key="1">
    <source>
        <dbReference type="SAM" id="MobiDB-lite"/>
    </source>
</evidence>
<keyword evidence="3" id="KW-1185">Reference proteome</keyword>
<name>A0A4D7JYJ9_9BACT</name>
<proteinExistence type="predicted"/>
<sequence length="234" mass="25842">MKNKKEPKETIKGRSKQPKSRLAGLTPKKAVNEAQRIIKVATDILEEEVAAGIIAAKEMEKKVIDVDKARNKDNDHVISRFRSDAHEVIDIFMDVVSAASSQLENISDRLVNISPEKSNSNSVDQIPVISSDVELEPGKSVAIKMQLQNDNAEKSMKVEMIAGDFTSPSGGKILSRNITISPETLKIKPGEKEMVEIMVNAPKSTKKGKYSAFIQDKNIDNLQAMLKVDVKDNE</sequence>
<evidence type="ECO:0000313" key="3">
    <source>
        <dbReference type="Proteomes" id="UP000298616"/>
    </source>
</evidence>
<protein>
    <submittedName>
        <fullName evidence="2">Uncharacterized protein</fullName>
    </submittedName>
</protein>
<reference evidence="2 3" key="1">
    <citation type="submission" date="2018-04" db="EMBL/GenBank/DDBJ databases">
        <title>Complete genome uncultured novel isolate.</title>
        <authorList>
            <person name="Merlino G."/>
        </authorList>
    </citation>
    <scope>NUCLEOTIDE SEQUENCE [LARGE SCALE GENOMIC DNA]</scope>
    <source>
        <strain evidence="3">R1DC9</strain>
    </source>
</reference>
<evidence type="ECO:0000313" key="2">
    <source>
        <dbReference type="EMBL" id="QCK15775.1"/>
    </source>
</evidence>
<accession>A0A4D7JYJ9</accession>
<dbReference type="AlphaFoldDB" id="A0A4D7JYJ9"/>
<dbReference type="RefSeq" id="WP_137091371.1">
    <property type="nucleotide sequence ID" value="NZ_CP028923.1"/>
</dbReference>
<gene>
    <name evidence="2" type="ORF">DCC35_13985</name>
</gene>
<dbReference type="EMBL" id="CP028923">
    <property type="protein sequence ID" value="QCK15775.1"/>
    <property type="molecule type" value="Genomic_DNA"/>
</dbReference>